<dbReference type="RefSeq" id="WP_189459325.1">
    <property type="nucleotide sequence ID" value="NZ_BMYO01000003.1"/>
</dbReference>
<feature type="signal peptide" evidence="1">
    <location>
        <begin position="1"/>
        <end position="18"/>
    </location>
</feature>
<dbReference type="InterPro" id="IPR039437">
    <property type="entry name" value="FrzH/put_lumazine-bd"/>
</dbReference>
<organism evidence="2 3">
    <name type="scientific">Jeongeupia chitinilytica</name>
    <dbReference type="NCBI Taxonomy" id="1041641"/>
    <lineage>
        <taxon>Bacteria</taxon>
        <taxon>Pseudomonadati</taxon>
        <taxon>Pseudomonadota</taxon>
        <taxon>Betaproteobacteria</taxon>
        <taxon>Neisseriales</taxon>
        <taxon>Chitinibacteraceae</taxon>
        <taxon>Jeongeupia</taxon>
    </lineage>
</organism>
<dbReference type="Gene3D" id="3.10.450.50">
    <property type="match status" value="1"/>
</dbReference>
<dbReference type="InterPro" id="IPR032710">
    <property type="entry name" value="NTF2-like_dom_sf"/>
</dbReference>
<dbReference type="Proteomes" id="UP000604737">
    <property type="component" value="Unassembled WGS sequence"/>
</dbReference>
<keyword evidence="3" id="KW-1185">Reference proteome</keyword>
<dbReference type="SUPFAM" id="SSF54427">
    <property type="entry name" value="NTF2-like"/>
    <property type="match status" value="1"/>
</dbReference>
<sequence length="139" mass="15021">MKRRHALPFMLWSAVALAGPAADRDAVSQVASNYLRAWYTGDGALMKTTLHPQLAKRMPTGKRNAALDDISASALVMATDAGYGKPAADDAKRNDVTVLDLRGDVAFVKVVGDRMTEYLQLARTDDGWSVVNVLFGSHS</sequence>
<dbReference type="EMBL" id="BMYO01000003">
    <property type="protein sequence ID" value="GHD60092.1"/>
    <property type="molecule type" value="Genomic_DNA"/>
</dbReference>
<proteinExistence type="predicted"/>
<reference evidence="3" key="1">
    <citation type="journal article" date="2019" name="Int. J. Syst. Evol. Microbiol.">
        <title>The Global Catalogue of Microorganisms (GCM) 10K type strain sequencing project: providing services to taxonomists for standard genome sequencing and annotation.</title>
        <authorList>
            <consortium name="The Broad Institute Genomics Platform"/>
            <consortium name="The Broad Institute Genome Sequencing Center for Infectious Disease"/>
            <person name="Wu L."/>
            <person name="Ma J."/>
        </authorList>
    </citation>
    <scope>NUCLEOTIDE SEQUENCE [LARGE SCALE GENOMIC DNA]</scope>
    <source>
        <strain evidence="3">KCTC 23701</strain>
    </source>
</reference>
<gene>
    <name evidence="2" type="ORF">GCM10007350_12510</name>
</gene>
<keyword evidence="1" id="KW-0732">Signal</keyword>
<protein>
    <recommendedName>
        <fullName evidence="4">Lumazine-binding protein</fullName>
    </recommendedName>
</protein>
<evidence type="ECO:0000313" key="2">
    <source>
        <dbReference type="EMBL" id="GHD60092.1"/>
    </source>
</evidence>
<accession>A0ABQ3H0B0</accession>
<comment type="caution">
    <text evidence="2">The sequence shown here is derived from an EMBL/GenBank/DDBJ whole genome shotgun (WGS) entry which is preliminary data.</text>
</comment>
<name>A0ABQ3H0B0_9NEIS</name>
<dbReference type="Pfam" id="PF12893">
    <property type="entry name" value="Lumazine_bd_2"/>
    <property type="match status" value="1"/>
</dbReference>
<evidence type="ECO:0000313" key="3">
    <source>
        <dbReference type="Proteomes" id="UP000604737"/>
    </source>
</evidence>
<feature type="chain" id="PRO_5045122117" description="Lumazine-binding protein" evidence="1">
    <location>
        <begin position="19"/>
        <end position="139"/>
    </location>
</feature>
<evidence type="ECO:0008006" key="4">
    <source>
        <dbReference type="Google" id="ProtNLM"/>
    </source>
</evidence>
<evidence type="ECO:0000256" key="1">
    <source>
        <dbReference type="SAM" id="SignalP"/>
    </source>
</evidence>